<organism evidence="2 3">
    <name type="scientific">Niastella yeongjuensis</name>
    <dbReference type="NCBI Taxonomy" id="354355"/>
    <lineage>
        <taxon>Bacteria</taxon>
        <taxon>Pseudomonadati</taxon>
        <taxon>Bacteroidota</taxon>
        <taxon>Chitinophagia</taxon>
        <taxon>Chitinophagales</taxon>
        <taxon>Chitinophagaceae</taxon>
        <taxon>Niastella</taxon>
    </lineage>
</organism>
<dbReference type="AlphaFoldDB" id="A0A1V9EVZ2"/>
<dbReference type="STRING" id="354355.SAMN05660816_00898"/>
<evidence type="ECO:0000256" key="1">
    <source>
        <dbReference type="SAM" id="SignalP"/>
    </source>
</evidence>
<comment type="caution">
    <text evidence="2">The sequence shown here is derived from an EMBL/GenBank/DDBJ whole genome shotgun (WGS) entry which is preliminary data.</text>
</comment>
<name>A0A1V9EVZ2_9BACT</name>
<accession>A0A1V9EVZ2</accession>
<evidence type="ECO:0000313" key="3">
    <source>
        <dbReference type="Proteomes" id="UP000192610"/>
    </source>
</evidence>
<evidence type="ECO:0000313" key="2">
    <source>
        <dbReference type="EMBL" id="OQP50317.1"/>
    </source>
</evidence>
<sequence>MIMKTYRFLMIALVVAMATLSFLPAPAQNNRTYHKEKFQVVDTTAFYLYTQNKNVVPPGGKGMYRADLYFFSTTSDSPILPLTIENLKSAYPAHIAFHYALDAYFNSDKQLMAYDAYAKMYKLKYLFLQTLVSYNNSND</sequence>
<feature type="chain" id="PRO_5013184291" evidence="1">
    <location>
        <begin position="28"/>
        <end position="139"/>
    </location>
</feature>
<feature type="signal peptide" evidence="1">
    <location>
        <begin position="1"/>
        <end position="27"/>
    </location>
</feature>
<dbReference type="Proteomes" id="UP000192610">
    <property type="component" value="Unassembled WGS sequence"/>
</dbReference>
<keyword evidence="1" id="KW-0732">Signal</keyword>
<keyword evidence="3" id="KW-1185">Reference proteome</keyword>
<gene>
    <name evidence="2" type="ORF">A4H97_00270</name>
</gene>
<dbReference type="EMBL" id="LVXG01000012">
    <property type="protein sequence ID" value="OQP50317.1"/>
    <property type="molecule type" value="Genomic_DNA"/>
</dbReference>
<reference evidence="3" key="1">
    <citation type="submission" date="2016-04" db="EMBL/GenBank/DDBJ databases">
        <authorList>
            <person name="Chen L."/>
            <person name="Zhuang W."/>
            <person name="Wang G."/>
        </authorList>
    </citation>
    <scope>NUCLEOTIDE SEQUENCE [LARGE SCALE GENOMIC DNA]</scope>
    <source>
        <strain evidence="3">17621</strain>
    </source>
</reference>
<protein>
    <submittedName>
        <fullName evidence="2">Uncharacterized protein</fullName>
    </submittedName>
</protein>
<proteinExistence type="predicted"/>